<keyword evidence="1" id="KW-0812">Transmembrane</keyword>
<dbReference type="Pfam" id="PF19617">
    <property type="entry name" value="DUF6122"/>
    <property type="match status" value="1"/>
</dbReference>
<feature type="transmembrane region" description="Helical" evidence="1">
    <location>
        <begin position="30"/>
        <end position="47"/>
    </location>
</feature>
<dbReference type="AlphaFoldDB" id="A0A9X2I8C1"/>
<gene>
    <name evidence="2" type="ORF">MKO06_01345</name>
</gene>
<dbReference type="InterPro" id="IPR046125">
    <property type="entry name" value="DUF6122"/>
</dbReference>
<organism evidence="2 3">
    <name type="scientific">Christiangramia oceanisediminis</name>
    <dbReference type="NCBI Taxonomy" id="2920386"/>
    <lineage>
        <taxon>Bacteria</taxon>
        <taxon>Pseudomonadati</taxon>
        <taxon>Bacteroidota</taxon>
        <taxon>Flavobacteriia</taxon>
        <taxon>Flavobacteriales</taxon>
        <taxon>Flavobacteriaceae</taxon>
        <taxon>Christiangramia</taxon>
    </lineage>
</organism>
<feature type="transmembrane region" description="Helical" evidence="1">
    <location>
        <begin position="59"/>
        <end position="79"/>
    </location>
</feature>
<keyword evidence="3" id="KW-1185">Reference proteome</keyword>
<comment type="caution">
    <text evidence="2">The sequence shown here is derived from an EMBL/GenBank/DDBJ whole genome shotgun (WGS) entry which is preliminary data.</text>
</comment>
<dbReference type="EMBL" id="JANCNS010000001">
    <property type="protein sequence ID" value="MCP9198533.1"/>
    <property type="molecule type" value="Genomic_DNA"/>
</dbReference>
<sequence length="118" mass="13773">MLQSIVHYGLHFVAIAGIAYLYDRNNWFKYWLILLATMLVDLDHLLADPVFDPDRCGIGFHPLHSEIAITAYVLGMIFIKHRVWKLVFIGLFFHMLTDFIDCIWTYSKCATCLQDLSF</sequence>
<name>A0A9X2I8C1_9FLAO</name>
<evidence type="ECO:0000313" key="2">
    <source>
        <dbReference type="EMBL" id="MCP9198533.1"/>
    </source>
</evidence>
<keyword evidence="1" id="KW-0472">Membrane</keyword>
<accession>A0A9X2I8C1</accession>
<dbReference type="RefSeq" id="WP_241550540.1">
    <property type="nucleotide sequence ID" value="NZ_JANCNS010000001.1"/>
</dbReference>
<protein>
    <submittedName>
        <fullName evidence="2">DUF6122 family protein</fullName>
    </submittedName>
</protein>
<dbReference type="Proteomes" id="UP001155280">
    <property type="component" value="Unassembled WGS sequence"/>
</dbReference>
<evidence type="ECO:0000313" key="3">
    <source>
        <dbReference type="Proteomes" id="UP001155280"/>
    </source>
</evidence>
<feature type="transmembrane region" description="Helical" evidence="1">
    <location>
        <begin position="6"/>
        <end position="23"/>
    </location>
</feature>
<keyword evidence="1" id="KW-1133">Transmembrane helix</keyword>
<reference evidence="2" key="1">
    <citation type="submission" date="2022-07" db="EMBL/GenBank/DDBJ databases">
        <title>Gramela sediminis sp. nov., isolated from deep-sea sediment of the Indian Ocean.</title>
        <authorList>
            <person name="Shi H."/>
        </authorList>
    </citation>
    <scope>NUCLEOTIDE SEQUENCE</scope>
    <source>
        <strain evidence="2">GC03-9</strain>
    </source>
</reference>
<proteinExistence type="predicted"/>
<feature type="transmembrane region" description="Helical" evidence="1">
    <location>
        <begin position="86"/>
        <end position="106"/>
    </location>
</feature>
<evidence type="ECO:0000256" key="1">
    <source>
        <dbReference type="SAM" id="Phobius"/>
    </source>
</evidence>